<proteinExistence type="predicted"/>
<comment type="caution">
    <text evidence="1">The sequence shown here is derived from an EMBL/GenBank/DDBJ whole genome shotgun (WGS) entry which is preliminary data.</text>
</comment>
<gene>
    <name evidence="1" type="ORF">DYBT9623_04131</name>
</gene>
<protein>
    <recommendedName>
        <fullName evidence="3">Lipoprotein</fullName>
    </recommendedName>
</protein>
<evidence type="ECO:0008006" key="3">
    <source>
        <dbReference type="Google" id="ProtNLM"/>
    </source>
</evidence>
<organism evidence="1 2">
    <name type="scientific">Dyadobacter linearis</name>
    <dbReference type="NCBI Taxonomy" id="2823330"/>
    <lineage>
        <taxon>Bacteria</taxon>
        <taxon>Pseudomonadati</taxon>
        <taxon>Bacteroidota</taxon>
        <taxon>Cytophagia</taxon>
        <taxon>Cytophagales</taxon>
        <taxon>Spirosomataceae</taxon>
        <taxon>Dyadobacter</taxon>
    </lineage>
</organism>
<reference evidence="1 2" key="1">
    <citation type="submission" date="2021-04" db="EMBL/GenBank/DDBJ databases">
        <authorList>
            <person name="Rodrigo-Torres L."/>
            <person name="Arahal R. D."/>
            <person name="Lucena T."/>
        </authorList>
    </citation>
    <scope>NUCLEOTIDE SEQUENCE [LARGE SCALE GENOMIC DNA]</scope>
    <source>
        <strain evidence="1 2">CECT 9623</strain>
    </source>
</reference>
<dbReference type="Pfam" id="PF19765">
    <property type="entry name" value="DUF6252"/>
    <property type="match status" value="1"/>
</dbReference>
<dbReference type="PROSITE" id="PS51257">
    <property type="entry name" value="PROKAR_LIPOPROTEIN"/>
    <property type="match status" value="1"/>
</dbReference>
<dbReference type="InterPro" id="IPR046219">
    <property type="entry name" value="DUF6252"/>
</dbReference>
<accession>A0ABN7RDR0</accession>
<dbReference type="RefSeq" id="WP_215235419.1">
    <property type="nucleotide sequence ID" value="NZ_CAJRAU010000006.1"/>
</dbReference>
<keyword evidence="2" id="KW-1185">Reference proteome</keyword>
<dbReference type="EMBL" id="CAJRAU010000006">
    <property type="protein sequence ID" value="CAG5072371.1"/>
    <property type="molecule type" value="Genomic_DNA"/>
</dbReference>
<evidence type="ECO:0000313" key="1">
    <source>
        <dbReference type="EMBL" id="CAG5072371.1"/>
    </source>
</evidence>
<dbReference type="Proteomes" id="UP000679725">
    <property type="component" value="Unassembled WGS sequence"/>
</dbReference>
<evidence type="ECO:0000313" key="2">
    <source>
        <dbReference type="Proteomes" id="UP000679725"/>
    </source>
</evidence>
<name>A0ABN7RDR0_9BACT</name>
<sequence>MRKLKLLLVAIALANAIGGCKPKQILPEPTQEGLNTFGVKIDGKVWLPVYPFRLLGGPKILDASIYDGILAIEARKKSDETIILLVTNVRSEGIYKFKEDNSGGIGASRYDGDLVDDEYHPYPGGINEINITRLDTVNKVVSGTFKVQLKGEKNNNIKNFTDGTFDLKL</sequence>